<evidence type="ECO:0000259" key="9">
    <source>
        <dbReference type="Pfam" id="PF05896"/>
    </source>
</evidence>
<dbReference type="HAMAP" id="MF_00425">
    <property type="entry name" value="NqrA"/>
    <property type="match status" value="1"/>
</dbReference>
<evidence type="ECO:0000313" key="12">
    <source>
        <dbReference type="EMBL" id="NNJ27777.1"/>
    </source>
</evidence>
<dbReference type="InterPro" id="IPR056148">
    <property type="entry name" value="NQRA_2nd"/>
</dbReference>
<dbReference type="PANTHER" id="PTHR37839:SF1">
    <property type="entry name" value="NA(+)-TRANSLOCATING NADH-QUINONE REDUCTASE SUBUNIT A"/>
    <property type="match status" value="1"/>
</dbReference>
<dbReference type="InterPro" id="IPR022615">
    <property type="entry name" value="NqrA_C_domain"/>
</dbReference>
<evidence type="ECO:0000256" key="4">
    <source>
        <dbReference type="ARBA" id="ARBA00023053"/>
    </source>
</evidence>
<evidence type="ECO:0000256" key="1">
    <source>
        <dbReference type="ARBA" id="ARBA00022448"/>
    </source>
</evidence>
<comment type="function">
    <text evidence="8">NQR complex catalyzes the reduction of ubiquinone-1 to ubiquinol by two successive reactions, coupled with the transport of Na(+) ions from the cytoplasm to the periplasm. NqrA to NqrE are probably involved in the second step, the conversion of ubisemiquinone to ubiquinol.</text>
</comment>
<gene>
    <name evidence="8 12" type="primary">nqrA</name>
    <name evidence="12" type="ORF">LzC2_38860</name>
</gene>
<keyword evidence="1 8" id="KW-0813">Transport</keyword>
<evidence type="ECO:0000259" key="10">
    <source>
        <dbReference type="Pfam" id="PF11973"/>
    </source>
</evidence>
<name>A0ABX1VI42_9PLAN</name>
<dbReference type="Pfam" id="PF11973">
    <property type="entry name" value="NQRA_SLBB"/>
    <property type="match status" value="1"/>
</dbReference>
<keyword evidence="7 8" id="KW-0739">Sodium transport</keyword>
<comment type="similarity">
    <text evidence="8">Belongs to the NqrA family.</text>
</comment>
<dbReference type="InterPro" id="IPR056147">
    <property type="entry name" value="NQRA_N"/>
</dbReference>
<keyword evidence="5 8" id="KW-0406">Ion transport</keyword>
<evidence type="ECO:0000256" key="3">
    <source>
        <dbReference type="ARBA" id="ARBA00023027"/>
    </source>
</evidence>
<reference evidence="12 13" key="1">
    <citation type="journal article" date="2020" name="Syst. Appl. Microbiol.">
        <title>Alienimonas chondri sp. nov., a novel planctomycete isolated from the biofilm of the red alga Chondrus crispus.</title>
        <authorList>
            <person name="Vitorino I."/>
            <person name="Albuquerque L."/>
            <person name="Wiegand S."/>
            <person name="Kallscheuer N."/>
            <person name="da Costa M.S."/>
            <person name="Lobo-da-Cunha A."/>
            <person name="Jogler C."/>
            <person name="Lage O.M."/>
        </authorList>
    </citation>
    <scope>NUCLEOTIDE SEQUENCE [LARGE SCALE GENOMIC DNA]</scope>
    <source>
        <strain evidence="12 13">LzC2</strain>
    </source>
</reference>
<comment type="subunit">
    <text evidence="8">Composed of six subunits; NqrA, NqrB, NqrC, NqrD, NqrE and NqrF.</text>
</comment>
<organism evidence="12 13">
    <name type="scientific">Alienimonas chondri</name>
    <dbReference type="NCBI Taxonomy" id="2681879"/>
    <lineage>
        <taxon>Bacteria</taxon>
        <taxon>Pseudomonadati</taxon>
        <taxon>Planctomycetota</taxon>
        <taxon>Planctomycetia</taxon>
        <taxon>Planctomycetales</taxon>
        <taxon>Planctomycetaceae</taxon>
        <taxon>Alienimonas</taxon>
    </lineage>
</organism>
<keyword evidence="13" id="KW-1185">Reference proteome</keyword>
<dbReference type="Pfam" id="PF05896">
    <property type="entry name" value="NQRA_N"/>
    <property type="match status" value="1"/>
</dbReference>
<comment type="caution">
    <text evidence="12">The sequence shown here is derived from an EMBL/GenBank/DDBJ whole genome shotgun (WGS) entry which is preliminary data.</text>
</comment>
<feature type="domain" description="Na(+)-translocating NADH-quinone reductase subunit A C-terminal" evidence="10">
    <location>
        <begin position="275"/>
        <end position="323"/>
    </location>
</feature>
<evidence type="ECO:0000259" key="11">
    <source>
        <dbReference type="Pfam" id="PF24836"/>
    </source>
</evidence>
<evidence type="ECO:0000256" key="2">
    <source>
        <dbReference type="ARBA" id="ARBA00022967"/>
    </source>
</evidence>
<evidence type="ECO:0000256" key="7">
    <source>
        <dbReference type="ARBA" id="ARBA00023201"/>
    </source>
</evidence>
<accession>A0ABX1VI42</accession>
<feature type="domain" description="NqrA N-terminal barrel-sandwich hybrid" evidence="9">
    <location>
        <begin position="16"/>
        <end position="109"/>
    </location>
</feature>
<comment type="catalytic activity">
    <reaction evidence="8">
        <text>a ubiquinone + n Na(+)(in) + NADH + H(+) = a ubiquinol + n Na(+)(out) + NAD(+)</text>
        <dbReference type="Rhea" id="RHEA:47748"/>
        <dbReference type="Rhea" id="RHEA-COMP:9565"/>
        <dbReference type="Rhea" id="RHEA-COMP:9566"/>
        <dbReference type="ChEBI" id="CHEBI:15378"/>
        <dbReference type="ChEBI" id="CHEBI:16389"/>
        <dbReference type="ChEBI" id="CHEBI:17976"/>
        <dbReference type="ChEBI" id="CHEBI:29101"/>
        <dbReference type="ChEBI" id="CHEBI:57540"/>
        <dbReference type="ChEBI" id="CHEBI:57945"/>
        <dbReference type="EC" id="7.2.1.1"/>
    </reaction>
</comment>
<dbReference type="Proteomes" id="UP000609651">
    <property type="component" value="Unassembled WGS sequence"/>
</dbReference>
<sequence>MIRSAPTTTGDRGRLIQVPRGLDLPIAGAPDQARVDDKPASRVALLGDDYVGMKPTMLVAEGDRVKRGQPVFEDKKTEGVLFTAPASGTVSAVHRGAKRKFLSLVIDVDGDDAEAFEVHSGDLSTLTRDAVRDGLVNSGLWPAFRARPFGKTPPPSSTPHSIFVTAIDTNPLAPDPSVAIGEKADYFRYGLQLLPLLTPGPVFLCTAPGANLPGGDLPKIEVREFAGPHPAGLPGTHIHVLDPVHMGKTVWHVGYQDVIAFGELFATGKVSAERVISLAGPQVKEPRLVRTTPGADLAALTEGELKAGVNRVISGSVFAGHAAMGLHAQPHVEFLSRFANQVSVLLEGDEREFLGWQKPGFDKFSVRRIFASAISPGRSMNFTTSTGGSRRAMVPLGMYEQVMPLDIESTFLLRALVTDDTENAQLLGALELIEEDIALCTFVCPGKTDYGPILRDQLDTIEEEG</sequence>
<keyword evidence="2 8" id="KW-1278">Translocase</keyword>
<keyword evidence="4 8" id="KW-0915">Sodium</keyword>
<dbReference type="InterPro" id="IPR008703">
    <property type="entry name" value="NqrA"/>
</dbReference>
<dbReference type="EMBL" id="WTPX01000202">
    <property type="protein sequence ID" value="NNJ27777.1"/>
    <property type="molecule type" value="Genomic_DNA"/>
</dbReference>
<dbReference type="Pfam" id="PF24836">
    <property type="entry name" value="NQRA_2nd"/>
    <property type="match status" value="1"/>
</dbReference>
<dbReference type="NCBIfam" id="TIGR01936">
    <property type="entry name" value="nqrA"/>
    <property type="match status" value="1"/>
</dbReference>
<evidence type="ECO:0000256" key="5">
    <source>
        <dbReference type="ARBA" id="ARBA00023065"/>
    </source>
</evidence>
<feature type="domain" description="NqrA second alpha/beta" evidence="11">
    <location>
        <begin position="126"/>
        <end position="270"/>
    </location>
</feature>
<keyword evidence="6 8" id="KW-0830">Ubiquinone</keyword>
<dbReference type="EC" id="7.2.1.1" evidence="8"/>
<protein>
    <recommendedName>
        <fullName evidence="8">Na(+)-translocating NADH-quinone reductase subunit A</fullName>
        <shortName evidence="8">Na(+)-NQR subunit A</shortName>
        <shortName evidence="8">Na(+)-translocating NQR subunit A</shortName>
        <ecNumber evidence="8">7.2.1.1</ecNumber>
    </recommendedName>
    <alternativeName>
        <fullName evidence="8">NQR complex subunit A</fullName>
    </alternativeName>
    <alternativeName>
        <fullName evidence="8">NQR-1 subunit A</fullName>
    </alternativeName>
</protein>
<evidence type="ECO:0000313" key="13">
    <source>
        <dbReference type="Proteomes" id="UP000609651"/>
    </source>
</evidence>
<dbReference type="RefSeq" id="WP_171189680.1">
    <property type="nucleotide sequence ID" value="NZ_WTPX01000202.1"/>
</dbReference>
<proteinExistence type="inferred from homology"/>
<evidence type="ECO:0000256" key="8">
    <source>
        <dbReference type="HAMAP-Rule" id="MF_00425"/>
    </source>
</evidence>
<dbReference type="NCBIfam" id="NF003759">
    <property type="entry name" value="PRK05352.1-2"/>
    <property type="match status" value="1"/>
</dbReference>
<keyword evidence="3 8" id="KW-0520">NAD</keyword>
<evidence type="ECO:0000256" key="6">
    <source>
        <dbReference type="ARBA" id="ARBA00023075"/>
    </source>
</evidence>
<dbReference type="PANTHER" id="PTHR37839">
    <property type="entry name" value="NA(+)-TRANSLOCATING NADH-QUINONE REDUCTASE SUBUNIT A"/>
    <property type="match status" value="1"/>
</dbReference>